<dbReference type="PANTHER" id="PTHR12801">
    <property type="entry name" value="RNA EXONUCLEASE REXO1 / RECO3 FAMILY MEMBER-RELATED"/>
    <property type="match status" value="1"/>
</dbReference>
<dbReference type="InterPro" id="IPR012337">
    <property type="entry name" value="RNaseH-like_sf"/>
</dbReference>
<dbReference type="InterPro" id="IPR036397">
    <property type="entry name" value="RNaseH_sf"/>
</dbReference>
<evidence type="ECO:0000256" key="6">
    <source>
        <dbReference type="ARBA" id="ARBA00022839"/>
    </source>
</evidence>
<dbReference type="PROSITE" id="PS50157">
    <property type="entry name" value="ZINC_FINGER_C2H2_2"/>
    <property type="match status" value="1"/>
</dbReference>
<keyword evidence="5" id="KW-0378">Hydrolase</keyword>
<dbReference type="Gramene" id="ABO97251">
    <property type="protein sequence ID" value="ABO97251"/>
    <property type="gene ID" value="OSTLU_5177"/>
</dbReference>
<dbReference type="KEGG" id="olu:OSTLU_5177"/>
<dbReference type="EMBL" id="CP000587">
    <property type="protein sequence ID" value="ABO97251.1"/>
    <property type="molecule type" value="Genomic_DNA"/>
</dbReference>
<comment type="similarity">
    <text evidence="2">Belongs to the REXO4 family.</text>
</comment>
<dbReference type="AlphaFoldDB" id="A4S0E4"/>
<dbReference type="SMART" id="SM00479">
    <property type="entry name" value="EXOIII"/>
    <property type="match status" value="1"/>
</dbReference>
<dbReference type="Pfam" id="PF00929">
    <property type="entry name" value="RNase_T"/>
    <property type="match status" value="1"/>
</dbReference>
<keyword evidence="8" id="KW-0862">Zinc</keyword>
<reference evidence="10 11" key="1">
    <citation type="journal article" date="2007" name="Proc. Natl. Acad. Sci. U.S.A.">
        <title>The tiny eukaryote Ostreococcus provides genomic insights into the paradox of plankton speciation.</title>
        <authorList>
            <person name="Palenik B."/>
            <person name="Grimwood J."/>
            <person name="Aerts A."/>
            <person name="Rouze P."/>
            <person name="Salamov A."/>
            <person name="Putnam N."/>
            <person name="Dupont C."/>
            <person name="Jorgensen R."/>
            <person name="Derelle E."/>
            <person name="Rombauts S."/>
            <person name="Zhou K."/>
            <person name="Otillar R."/>
            <person name="Merchant S.S."/>
            <person name="Podell S."/>
            <person name="Gaasterland T."/>
            <person name="Napoli C."/>
            <person name="Gendler K."/>
            <person name="Manuell A."/>
            <person name="Tai V."/>
            <person name="Vallon O."/>
            <person name="Piganeau G."/>
            <person name="Jancek S."/>
            <person name="Heijde M."/>
            <person name="Jabbari K."/>
            <person name="Bowler C."/>
            <person name="Lohr M."/>
            <person name="Robbens S."/>
            <person name="Werner G."/>
            <person name="Dubchak I."/>
            <person name="Pazour G.J."/>
            <person name="Ren Q."/>
            <person name="Paulsen I."/>
            <person name="Delwiche C."/>
            <person name="Schmutz J."/>
            <person name="Rokhsar D."/>
            <person name="Van de Peer Y."/>
            <person name="Moreau H."/>
            <person name="Grigoriev I.V."/>
        </authorList>
    </citation>
    <scope>NUCLEOTIDE SEQUENCE [LARGE SCALE GENOMIC DNA]</scope>
    <source>
        <strain evidence="10 11">CCE9901</strain>
    </source>
</reference>
<dbReference type="InterPro" id="IPR047021">
    <property type="entry name" value="REXO1/3/4-like"/>
</dbReference>
<evidence type="ECO:0000256" key="2">
    <source>
        <dbReference type="ARBA" id="ARBA00010489"/>
    </source>
</evidence>
<keyword evidence="7" id="KW-0539">Nucleus</keyword>
<dbReference type="PANTHER" id="PTHR12801:SF123">
    <property type="entry name" value="RNA EXONUCLEASE 4"/>
    <property type="match status" value="1"/>
</dbReference>
<evidence type="ECO:0000256" key="8">
    <source>
        <dbReference type="PROSITE-ProRule" id="PRU00042"/>
    </source>
</evidence>
<dbReference type="Gene3D" id="3.30.160.60">
    <property type="entry name" value="Classic Zinc Finger"/>
    <property type="match status" value="1"/>
</dbReference>
<dbReference type="eggNOG" id="KOG2249">
    <property type="taxonomic scope" value="Eukaryota"/>
</dbReference>
<dbReference type="Gene3D" id="3.30.420.10">
    <property type="entry name" value="Ribonuclease H-like superfamily/Ribonuclease H"/>
    <property type="match status" value="1"/>
</dbReference>
<dbReference type="RefSeq" id="XP_001418958.1">
    <property type="nucleotide sequence ID" value="XM_001418921.1"/>
</dbReference>
<dbReference type="GeneID" id="5002938"/>
<protein>
    <recommendedName>
        <fullName evidence="3">RNA exonuclease 4</fullName>
    </recommendedName>
</protein>
<accession>A4S0E4</accession>
<dbReference type="InterPro" id="IPR013520">
    <property type="entry name" value="Ribonucl_H"/>
</dbReference>
<evidence type="ECO:0000256" key="4">
    <source>
        <dbReference type="ARBA" id="ARBA00022722"/>
    </source>
</evidence>
<evidence type="ECO:0000256" key="3">
    <source>
        <dbReference type="ARBA" id="ARBA00016937"/>
    </source>
</evidence>
<keyword evidence="8" id="KW-0863">Zinc-finger</keyword>
<keyword evidence="11" id="KW-1185">Reference proteome</keyword>
<sequence length="278" mass="31263">TQKKPCACCHKFFADSTALEAHWKLVQHSAHDAVCNACGRHFPSYDTLRQHLVGNLPKASCAEAYKRAGCERCYEIFQDDEATASHACIFRETEDADDDVDDWPCVALDCEFVGVGEAGEKHACARVCVVGSSGEILLHTWVNPGEEVTDYREELTGATPEKLADAPSLERVRAIVVQILLGKAVQTRREHVGVKHLLIGHSVEHDLEVLDIKWKKGMRRDTAQFPLYLRHTHLPFKLRALAEQFLGEKIQEEGEAHDPCVDARISMRLYQAAKRRDH</sequence>
<dbReference type="InterPro" id="IPR037431">
    <property type="entry name" value="REX4_DEDDh_dom"/>
</dbReference>
<dbReference type="GO" id="GO:0008270">
    <property type="term" value="F:zinc ion binding"/>
    <property type="evidence" value="ECO:0007669"/>
    <property type="project" value="UniProtKB-KW"/>
</dbReference>
<dbReference type="InterPro" id="IPR013087">
    <property type="entry name" value="Znf_C2H2_type"/>
</dbReference>
<dbReference type="GO" id="GO:0003676">
    <property type="term" value="F:nucleic acid binding"/>
    <property type="evidence" value="ECO:0007669"/>
    <property type="project" value="InterPro"/>
</dbReference>
<dbReference type="OMA" id="DNGFSYH"/>
<comment type="subcellular location">
    <subcellularLocation>
        <location evidence="1">Nucleus</location>
    </subcellularLocation>
</comment>
<evidence type="ECO:0000256" key="1">
    <source>
        <dbReference type="ARBA" id="ARBA00004123"/>
    </source>
</evidence>
<dbReference type="STRING" id="436017.A4S0E4"/>
<dbReference type="Proteomes" id="UP000001568">
    <property type="component" value="Chromosome 7"/>
</dbReference>
<dbReference type="SUPFAM" id="SSF53098">
    <property type="entry name" value="Ribonuclease H-like"/>
    <property type="match status" value="1"/>
</dbReference>
<name>A4S0E4_OSTLU</name>
<dbReference type="GO" id="GO:0005634">
    <property type="term" value="C:nucleus"/>
    <property type="evidence" value="ECO:0007669"/>
    <property type="project" value="UniProtKB-SubCell"/>
</dbReference>
<keyword evidence="8" id="KW-0479">Metal-binding</keyword>
<proteinExistence type="inferred from homology"/>
<dbReference type="GO" id="GO:0008408">
    <property type="term" value="F:3'-5' exonuclease activity"/>
    <property type="evidence" value="ECO:0007669"/>
    <property type="project" value="InterPro"/>
</dbReference>
<keyword evidence="4" id="KW-0540">Nuclease</keyword>
<evidence type="ECO:0000256" key="5">
    <source>
        <dbReference type="ARBA" id="ARBA00022801"/>
    </source>
</evidence>
<feature type="non-terminal residue" evidence="10">
    <location>
        <position position="1"/>
    </location>
</feature>
<evidence type="ECO:0000256" key="7">
    <source>
        <dbReference type="ARBA" id="ARBA00023242"/>
    </source>
</evidence>
<gene>
    <name evidence="10" type="ORF">OSTLU_5177</name>
</gene>
<dbReference type="GO" id="GO:0006364">
    <property type="term" value="P:rRNA processing"/>
    <property type="evidence" value="ECO:0007669"/>
    <property type="project" value="InterPro"/>
</dbReference>
<keyword evidence="6" id="KW-0269">Exonuclease</keyword>
<feature type="domain" description="C2H2-type" evidence="9">
    <location>
        <begin position="4"/>
        <end position="33"/>
    </location>
</feature>
<dbReference type="HOGENOM" id="CLU_049519_0_0_1"/>
<evidence type="ECO:0000259" key="9">
    <source>
        <dbReference type="PROSITE" id="PS50157"/>
    </source>
</evidence>
<evidence type="ECO:0000313" key="11">
    <source>
        <dbReference type="Proteomes" id="UP000001568"/>
    </source>
</evidence>
<feature type="non-terminal residue" evidence="10">
    <location>
        <position position="278"/>
    </location>
</feature>
<evidence type="ECO:0000313" key="10">
    <source>
        <dbReference type="EMBL" id="ABO97251.1"/>
    </source>
</evidence>
<organism evidence="10 11">
    <name type="scientific">Ostreococcus lucimarinus (strain CCE9901)</name>
    <dbReference type="NCBI Taxonomy" id="436017"/>
    <lineage>
        <taxon>Eukaryota</taxon>
        <taxon>Viridiplantae</taxon>
        <taxon>Chlorophyta</taxon>
        <taxon>Mamiellophyceae</taxon>
        <taxon>Mamiellales</taxon>
        <taxon>Bathycoccaceae</taxon>
        <taxon>Ostreococcus</taxon>
    </lineage>
</organism>
<dbReference type="PROSITE" id="PS00028">
    <property type="entry name" value="ZINC_FINGER_C2H2_1"/>
    <property type="match status" value="1"/>
</dbReference>
<dbReference type="OrthoDB" id="8191639at2759"/>
<dbReference type="CDD" id="cd06144">
    <property type="entry name" value="REX4_like"/>
    <property type="match status" value="1"/>
</dbReference>